<reference evidence="3 4" key="1">
    <citation type="submission" date="2009-01" db="EMBL/GenBank/DDBJ databases">
        <authorList>
            <person name="Qin X."/>
            <person name="Bachman B."/>
            <person name="Battles P."/>
            <person name="Bell A."/>
            <person name="Bess C."/>
            <person name="Bickham C."/>
            <person name="Chaboub L."/>
            <person name="Chen D."/>
            <person name="Coyle M."/>
            <person name="Deiros D.R."/>
            <person name="Dinh H."/>
            <person name="Forbes L."/>
            <person name="Fowler G."/>
            <person name="Francisco L."/>
            <person name="Fu Q."/>
            <person name="Gubbala S."/>
            <person name="Hale W."/>
            <person name="Han Y."/>
            <person name="Hemphill L."/>
            <person name="Highlander S.K."/>
            <person name="Hirani K."/>
            <person name="Hogues M."/>
            <person name="Jackson L."/>
            <person name="Jakkamsetti A."/>
            <person name="Javaid M."/>
            <person name="Jiang H."/>
            <person name="Korchina V."/>
            <person name="Kovar C."/>
            <person name="Lara F."/>
            <person name="Lee S."/>
            <person name="Mata R."/>
            <person name="Mathew T."/>
            <person name="Moen C."/>
            <person name="Morales K."/>
            <person name="Munidasa M."/>
            <person name="Nazareth L."/>
            <person name="Ngo R."/>
            <person name="Nguyen L."/>
            <person name="Okwuonu G."/>
            <person name="Ongeri F."/>
            <person name="Patil S."/>
            <person name="Petrosino J."/>
            <person name="Pham C."/>
            <person name="Pham P."/>
            <person name="Pu L.-L."/>
            <person name="Puazo M."/>
            <person name="Raj R."/>
            <person name="Reid J."/>
            <person name="Rouhana J."/>
            <person name="Saada N."/>
            <person name="Shang Y."/>
            <person name="Simmons D."/>
            <person name="Thornton R."/>
            <person name="Warren J."/>
            <person name="Weissenberger G."/>
            <person name="Zhang J."/>
            <person name="Zhang L."/>
            <person name="Zhou C."/>
            <person name="Zhu D."/>
            <person name="Muzny D."/>
            <person name="Worley K."/>
            <person name="Gibbs R."/>
        </authorList>
    </citation>
    <scope>NUCLEOTIDE SEQUENCE [LARGE SCALE GENOMIC DNA]</scope>
    <source>
        <strain evidence="4">ATCC 8290 / DSM 20176 / CCUG 30140 / JCM 1155 / KCTC 3500 / NBRC 15886 / NCIMB 8040 / NRRL B-1843 / 9</strain>
    </source>
</reference>
<feature type="transmembrane region" description="Helical" evidence="1">
    <location>
        <begin position="338"/>
        <end position="359"/>
    </location>
</feature>
<feature type="transmembrane region" description="Helical" evidence="1">
    <location>
        <begin position="242"/>
        <end position="267"/>
    </location>
</feature>
<feature type="transmembrane region" description="Helical" evidence="1">
    <location>
        <begin position="188"/>
        <end position="208"/>
    </location>
</feature>
<dbReference type="InterPro" id="IPR018476">
    <property type="entry name" value="GlyceroP-diester-Pdiesterase_M"/>
</dbReference>
<dbReference type="PANTHER" id="PTHR46211:SF8">
    <property type="entry name" value="PHOSPHODIESTERASE"/>
    <property type="match status" value="1"/>
</dbReference>
<keyword evidence="1" id="KW-0472">Membrane</keyword>
<dbReference type="EC" id="3.1.4.46" evidence="3"/>
<dbReference type="EMBL" id="ACGP01000088">
    <property type="protein sequence ID" value="EEI25431.1"/>
    <property type="molecule type" value="Genomic_DNA"/>
</dbReference>
<keyword evidence="1" id="KW-0812">Transmembrane</keyword>
<feature type="domain" description="GP-PDE" evidence="2">
    <location>
        <begin position="367"/>
        <end position="595"/>
    </location>
</feature>
<dbReference type="SUPFAM" id="SSF51695">
    <property type="entry name" value="PLC-like phosphodiesterases"/>
    <property type="match status" value="1"/>
</dbReference>
<dbReference type="Gene3D" id="3.20.20.190">
    <property type="entry name" value="Phosphatidylinositol (PI) phosphodiesterase"/>
    <property type="match status" value="1"/>
</dbReference>
<feature type="transmembrane region" description="Helical" evidence="1">
    <location>
        <begin position="41"/>
        <end position="62"/>
    </location>
</feature>
<dbReference type="GO" id="GO:0008889">
    <property type="term" value="F:glycerophosphodiester phosphodiesterase activity"/>
    <property type="evidence" value="ECO:0007669"/>
    <property type="project" value="UniProtKB-EC"/>
</dbReference>
<feature type="transmembrane region" description="Helical" evidence="1">
    <location>
        <begin position="100"/>
        <end position="124"/>
    </location>
</feature>
<keyword evidence="4" id="KW-1185">Reference proteome</keyword>
<keyword evidence="1" id="KW-1133">Transmembrane helix</keyword>
<dbReference type="Pfam" id="PF10110">
    <property type="entry name" value="GPDPase_memb"/>
    <property type="match status" value="1"/>
</dbReference>
<organism evidence="3 4">
    <name type="scientific">Lentilactobacillus hilgardii (strain ATCC 8290 / DSM 20176 / CCUG 30140 / JCM 1155 / KCTC 3500 / NBRC 15886 / NCIMB 8040 / NRRL B-1843 / 9)</name>
    <dbReference type="NCBI Taxonomy" id="1423757"/>
    <lineage>
        <taxon>Bacteria</taxon>
        <taxon>Bacillati</taxon>
        <taxon>Bacillota</taxon>
        <taxon>Bacilli</taxon>
        <taxon>Lactobacillales</taxon>
        <taxon>Lactobacillaceae</taxon>
        <taxon>Lentilactobacillus</taxon>
    </lineage>
</organism>
<accession>C0XGL9</accession>
<dbReference type="PROSITE" id="PS51704">
    <property type="entry name" value="GP_PDE"/>
    <property type="match status" value="1"/>
</dbReference>
<dbReference type="Pfam" id="PF03009">
    <property type="entry name" value="GDPD"/>
    <property type="match status" value="1"/>
</dbReference>
<name>C0XGL9_LENH9</name>
<dbReference type="InterPro" id="IPR017946">
    <property type="entry name" value="PLC-like_Pdiesterase_TIM-brl"/>
</dbReference>
<proteinExistence type="predicted"/>
<comment type="caution">
    <text evidence="3">The sequence shown here is derived from an EMBL/GenBank/DDBJ whole genome shotgun (WGS) entry which is preliminary data.</text>
</comment>
<dbReference type="InterPro" id="IPR030395">
    <property type="entry name" value="GP_PDE_dom"/>
</dbReference>
<protein>
    <submittedName>
        <fullName evidence="3">Glycerophosphodiester phosphodiesterase family protein</fullName>
        <ecNumber evidence="3">3.1.4.46</ecNumber>
    </submittedName>
</protein>
<keyword evidence="3" id="KW-0378">Hydrolase</keyword>
<dbReference type="Proteomes" id="UP000003752">
    <property type="component" value="Unassembled WGS sequence"/>
</dbReference>
<sequence>MVEYSIVQLVRLEQSFQSEEIDKMKGKPLLRQAFKTFFKNWGAYTILVIVINFLMLGIVVPLTTFSTSLILRLNGVPYLSYTNVVWLLTKRPAAVGELLVLLIIILALIFWQFAFLMFGIQNIAERQNQRLPRVALTALKNLGHLRAGSFLFFLGYFILVLPLSDIYLNSPLLSKVQLPAFIFETIDQSWWLMGLVALFYLLLFYLGIRLIQVLPLMILNRQPGFAAAKKSWQMTRHNGWRYLWRMMVLGAVSFLTTTLLSGLLYLAQLYFDQKSNLVAFSGAVINMGLLSIWQYIIGAFSLVVFMLVLIFNLDDRGINQSMGTVASRPTRHRYRRRIFAAILVLLFLSLQMTFNAIYLQGALLTRPLTISHRGVDNGNGVQNTIPALNKTSREKPDYVEMDIHETKDHQFVLMHDENLKKLAGVNKAPHQLTLKQLTKLKVYENGHTAHIASFDRYLTAAEHDHQKLLVEIKTTKYDSANMLALFIKRYENRLLRDHDRIHSLDYHVITGLKKRAPKLFVSYILPFNFSFPETKANAYTMEETTLNQDFVNEAHARKQQVFAWTVDDDDDMTRMMFLNVDGIITDDLHELQVNIETTFDHPSYAQRLLIYSNELQDASDSAGMPQN</sequence>
<evidence type="ECO:0000259" key="2">
    <source>
        <dbReference type="PROSITE" id="PS51704"/>
    </source>
</evidence>
<dbReference type="AlphaFoldDB" id="C0XGL9"/>
<dbReference type="GO" id="GO:0006629">
    <property type="term" value="P:lipid metabolic process"/>
    <property type="evidence" value="ECO:0007669"/>
    <property type="project" value="InterPro"/>
</dbReference>
<dbReference type="CDD" id="cd08579">
    <property type="entry name" value="GDPD_memb_like"/>
    <property type="match status" value="1"/>
</dbReference>
<feature type="transmembrane region" description="Helical" evidence="1">
    <location>
        <begin position="145"/>
        <end position="168"/>
    </location>
</feature>
<feature type="transmembrane region" description="Helical" evidence="1">
    <location>
        <begin position="292"/>
        <end position="313"/>
    </location>
</feature>
<dbReference type="HOGENOM" id="CLU_030006_15_2_9"/>
<dbReference type="PANTHER" id="PTHR46211">
    <property type="entry name" value="GLYCEROPHOSPHORYL DIESTER PHOSPHODIESTERASE"/>
    <property type="match status" value="1"/>
</dbReference>
<evidence type="ECO:0000313" key="4">
    <source>
        <dbReference type="Proteomes" id="UP000003752"/>
    </source>
</evidence>
<evidence type="ECO:0000256" key="1">
    <source>
        <dbReference type="SAM" id="Phobius"/>
    </source>
</evidence>
<gene>
    <name evidence="3" type="primary">glpQ4</name>
    <name evidence="3" type="ORF">HMPREF0519_0380</name>
</gene>
<evidence type="ECO:0000313" key="3">
    <source>
        <dbReference type="EMBL" id="EEI25431.1"/>
    </source>
</evidence>